<reference evidence="4" key="1">
    <citation type="submission" date="2021-01" db="EMBL/GenBank/DDBJ databases">
        <title>Genomic Encyclopedia of Type Strains, Phase IV (KMG-IV): sequencing the most valuable type-strain genomes for metagenomic binning, comparative biology and taxonomic classification.</title>
        <authorList>
            <person name="Goeker M."/>
        </authorList>
    </citation>
    <scope>NUCLEOTIDE SEQUENCE</scope>
    <source>
        <strain evidence="4">DSM 23230</strain>
    </source>
</reference>
<dbReference type="GO" id="GO:0018493">
    <property type="term" value="F:formylmethanofuran dehydrogenase activity"/>
    <property type="evidence" value="ECO:0007669"/>
    <property type="project" value="UniProtKB-EC"/>
</dbReference>
<comment type="similarity">
    <text evidence="2">Belongs to the tRNA methyltransferase O family.</text>
</comment>
<evidence type="ECO:0000256" key="2">
    <source>
        <dbReference type="ARBA" id="ARBA00033753"/>
    </source>
</evidence>
<feature type="domain" description="TsaA-like" evidence="3">
    <location>
        <begin position="1"/>
        <end position="127"/>
    </location>
</feature>
<dbReference type="NCBIfam" id="TIGR00104">
    <property type="entry name" value="tRNA_TsaA"/>
    <property type="match status" value="1"/>
</dbReference>
<accession>A0A938XU83</accession>
<dbReference type="SUPFAM" id="SSF118196">
    <property type="entry name" value="YaeB-like"/>
    <property type="match status" value="1"/>
</dbReference>
<dbReference type="PROSITE" id="PS01318">
    <property type="entry name" value="TSAA_1"/>
    <property type="match status" value="1"/>
</dbReference>
<keyword evidence="4" id="KW-0560">Oxidoreductase</keyword>
<dbReference type="InterPro" id="IPR003814">
    <property type="entry name" value="FmdEsu_dom"/>
</dbReference>
<gene>
    <name evidence="4" type="ORF">JOC47_002509</name>
</gene>
<dbReference type="Gene3D" id="2.40.30.70">
    <property type="entry name" value="YaeB-like"/>
    <property type="match status" value="1"/>
</dbReference>
<keyword evidence="1" id="KW-0949">S-adenosyl-L-methionine</keyword>
<evidence type="ECO:0000256" key="1">
    <source>
        <dbReference type="ARBA" id="ARBA00022691"/>
    </source>
</evidence>
<dbReference type="Gene3D" id="3.30.1330.130">
    <property type="match status" value="1"/>
</dbReference>
<dbReference type="InterPro" id="IPR036414">
    <property type="entry name" value="YaeB_N_sf"/>
</dbReference>
<evidence type="ECO:0000259" key="3">
    <source>
        <dbReference type="PROSITE" id="PS51668"/>
    </source>
</evidence>
<dbReference type="InterPro" id="IPR023370">
    <property type="entry name" value="TrmO-like_N"/>
</dbReference>
<dbReference type="Pfam" id="PF01980">
    <property type="entry name" value="TrmO_N"/>
    <property type="match status" value="1"/>
</dbReference>
<organism evidence="4 5">
    <name type="scientific">Halanaerobacter jeridensis</name>
    <dbReference type="NCBI Taxonomy" id="706427"/>
    <lineage>
        <taxon>Bacteria</taxon>
        <taxon>Bacillati</taxon>
        <taxon>Bacillota</taxon>
        <taxon>Clostridia</taxon>
        <taxon>Halanaerobiales</taxon>
        <taxon>Halobacteroidaceae</taxon>
        <taxon>Halanaerobacter</taxon>
    </lineage>
</organism>
<evidence type="ECO:0000313" key="4">
    <source>
        <dbReference type="EMBL" id="MBM7557643.1"/>
    </source>
</evidence>
<dbReference type="Pfam" id="PF02663">
    <property type="entry name" value="FmdE"/>
    <property type="match status" value="1"/>
</dbReference>
<dbReference type="SUPFAM" id="SSF143555">
    <property type="entry name" value="FwdE-like"/>
    <property type="match status" value="1"/>
</dbReference>
<dbReference type="CDD" id="cd09281">
    <property type="entry name" value="UPF0066"/>
    <property type="match status" value="1"/>
</dbReference>
<dbReference type="PANTHER" id="PTHR39418">
    <property type="entry name" value="DEHYDROGENASE-RELATED"/>
    <property type="match status" value="1"/>
</dbReference>
<comment type="caution">
    <text evidence="4">The sequence shown here is derived from an EMBL/GenBank/DDBJ whole genome shotgun (WGS) entry which is preliminary data.</text>
</comment>
<dbReference type="PROSITE" id="PS51668">
    <property type="entry name" value="TSAA_2"/>
    <property type="match status" value="1"/>
</dbReference>
<proteinExistence type="inferred from homology"/>
<dbReference type="Proteomes" id="UP000774000">
    <property type="component" value="Unassembled WGS sequence"/>
</dbReference>
<dbReference type="InterPro" id="IPR036413">
    <property type="entry name" value="YaeB-like_sf"/>
</dbReference>
<evidence type="ECO:0000313" key="5">
    <source>
        <dbReference type="Proteomes" id="UP000774000"/>
    </source>
</evidence>
<dbReference type="AlphaFoldDB" id="A0A938XU83"/>
<sequence>MEKIGIVKSEFEKPVNPEKMKEYESTLVIDEEYARGLEGLEVGQSLQVIFNFHLIDDYKLFGPKRIGEPRGVFASRSPKRPNGLGVTAVELLAKDGNQLRVKGLDAIDGTPILDIKSYSKLMDQVDTDTDHHQGHHQAQPRTEIEKLIEDNDLEKLLLKAGELHGHFCPFVSLGVKAAAYAMQELDVSSQGMEEIVAVVETNSCFSDGIQYVTGCTFGNNALIYRDYGKTAVTVATRDGTGIRLYLENYNVVDENYPEASQLFDKVIAQRNGSAEEEERLNKKWQQIAFELLEYPIEELFKIEEVEIDVPDYAPIKEDKFCSECGEKIMAGKEVTIEGEDYCVPCMESNYLQLDGRGLELIGHV</sequence>
<dbReference type="InterPro" id="IPR053194">
    <property type="entry name" value="tRNA_methyltr_O"/>
</dbReference>
<dbReference type="PANTHER" id="PTHR39418:SF1">
    <property type="entry name" value="DEHYDROGENASE"/>
    <property type="match status" value="1"/>
</dbReference>
<name>A0A938XU83_9FIRM</name>
<protein>
    <submittedName>
        <fullName evidence="4">Formylmethanofuran dehydrogenase subunit E</fullName>
        <ecNumber evidence="4">1.2.7.12</ecNumber>
    </submittedName>
</protein>
<dbReference type="EMBL" id="JAFBDQ010000015">
    <property type="protein sequence ID" value="MBM7557643.1"/>
    <property type="molecule type" value="Genomic_DNA"/>
</dbReference>
<dbReference type="InterPro" id="IPR023368">
    <property type="entry name" value="UPF0066_cons_site"/>
</dbReference>
<keyword evidence="5" id="KW-1185">Reference proteome</keyword>
<dbReference type="EC" id="1.2.7.12" evidence="4"/>